<keyword evidence="1" id="KW-0812">Transmembrane</keyword>
<keyword evidence="1" id="KW-1133">Transmembrane helix</keyword>
<keyword evidence="1" id="KW-0472">Membrane</keyword>
<proteinExistence type="predicted"/>
<accession>A0A9D3WZ20</accession>
<keyword evidence="3" id="KW-1185">Reference proteome</keyword>
<comment type="caution">
    <text evidence="2">The sequence shown here is derived from an EMBL/GenBank/DDBJ whole genome shotgun (WGS) entry which is preliminary data.</text>
</comment>
<protein>
    <submittedName>
        <fullName evidence="2">Uncharacterized protein</fullName>
    </submittedName>
</protein>
<gene>
    <name evidence="2" type="ORF">KIL84_006295</name>
</gene>
<evidence type="ECO:0000313" key="2">
    <source>
        <dbReference type="EMBL" id="KAH1170677.1"/>
    </source>
</evidence>
<sequence length="87" mass="9440">MEEDADVATLGGELHYYNREAKESGPGAQCEWLGDWAVSVLYMLVSVLGLSGNGLVTFTRVAGVRGPSVALPTPSSTTRRWPTWPSW</sequence>
<reference evidence="2" key="1">
    <citation type="submission" date="2021-09" db="EMBL/GenBank/DDBJ databases">
        <title>The genome of Mauremys mutica provides insights into the evolution of semi-aquatic lifestyle.</title>
        <authorList>
            <person name="Gong S."/>
            <person name="Gao Y."/>
        </authorList>
    </citation>
    <scope>NUCLEOTIDE SEQUENCE</scope>
    <source>
        <strain evidence="2">MM-2020</strain>
        <tissue evidence="2">Muscle</tissue>
    </source>
</reference>
<dbReference type="Gene3D" id="6.20.400.20">
    <property type="match status" value="1"/>
</dbReference>
<name>A0A9D3WZ20_9SAUR</name>
<dbReference type="Proteomes" id="UP000827986">
    <property type="component" value="Unassembled WGS sequence"/>
</dbReference>
<evidence type="ECO:0000256" key="1">
    <source>
        <dbReference type="SAM" id="Phobius"/>
    </source>
</evidence>
<feature type="transmembrane region" description="Helical" evidence="1">
    <location>
        <begin position="36"/>
        <end position="56"/>
    </location>
</feature>
<organism evidence="2 3">
    <name type="scientific">Mauremys mutica</name>
    <name type="common">yellowpond turtle</name>
    <dbReference type="NCBI Taxonomy" id="74926"/>
    <lineage>
        <taxon>Eukaryota</taxon>
        <taxon>Metazoa</taxon>
        <taxon>Chordata</taxon>
        <taxon>Craniata</taxon>
        <taxon>Vertebrata</taxon>
        <taxon>Euteleostomi</taxon>
        <taxon>Archelosauria</taxon>
        <taxon>Testudinata</taxon>
        <taxon>Testudines</taxon>
        <taxon>Cryptodira</taxon>
        <taxon>Durocryptodira</taxon>
        <taxon>Testudinoidea</taxon>
        <taxon>Geoemydidae</taxon>
        <taxon>Geoemydinae</taxon>
        <taxon>Mauremys</taxon>
    </lineage>
</organism>
<dbReference type="AlphaFoldDB" id="A0A9D3WZ20"/>
<dbReference type="EMBL" id="JAHDVG010000483">
    <property type="protein sequence ID" value="KAH1170677.1"/>
    <property type="molecule type" value="Genomic_DNA"/>
</dbReference>
<evidence type="ECO:0000313" key="3">
    <source>
        <dbReference type="Proteomes" id="UP000827986"/>
    </source>
</evidence>